<evidence type="ECO:0000256" key="2">
    <source>
        <dbReference type="SAM" id="Phobius"/>
    </source>
</evidence>
<feature type="region of interest" description="Disordered" evidence="1">
    <location>
        <begin position="209"/>
        <end position="236"/>
    </location>
</feature>
<sequence>MTQKTKVANVFFRIVIFLGLIASIVGIVEMCLIALKENYSTNTAVIYYGMANNLFIWTIAFMVLTGISVLAFIMNFVSHKAVGTLSYVLRTIFIFVEALINIILCTVAYVFNVVAAVLLGYLPVKKVYEVNSYIDDVDKLETLVAILVFATIAAFIFYLILSVTSIVSLHKMNNKLSENASQPQQKNYTAQATEEVTLEEVARTPVEQVKPTTETAAKDLAVEPETEAKDFAIEPETVAPVVQTESTVQSQDFSGFNNN</sequence>
<reference evidence="4" key="1">
    <citation type="submission" date="2016-10" db="EMBL/GenBank/DDBJ databases">
        <authorList>
            <person name="Varghese N."/>
            <person name="Submissions S."/>
        </authorList>
    </citation>
    <scope>NUCLEOTIDE SEQUENCE [LARGE SCALE GENOMIC DNA]</scope>
    <source>
        <strain evidence="4">M83</strain>
    </source>
</reference>
<keyword evidence="2" id="KW-0472">Membrane</keyword>
<feature type="transmembrane region" description="Helical" evidence="2">
    <location>
        <begin position="142"/>
        <end position="167"/>
    </location>
</feature>
<keyword evidence="4" id="KW-1185">Reference proteome</keyword>
<evidence type="ECO:0000313" key="3">
    <source>
        <dbReference type="EMBL" id="SDM43506.1"/>
    </source>
</evidence>
<feature type="compositionally biased region" description="Basic and acidic residues" evidence="1">
    <location>
        <begin position="216"/>
        <end position="232"/>
    </location>
</feature>
<protein>
    <submittedName>
        <fullName evidence="3">Uncharacterized protein</fullName>
    </submittedName>
</protein>
<feature type="transmembrane region" description="Helical" evidence="2">
    <location>
        <begin position="55"/>
        <end position="77"/>
    </location>
</feature>
<gene>
    <name evidence="3" type="ORF">SAMN05216544_0239</name>
</gene>
<feature type="transmembrane region" description="Helical" evidence="2">
    <location>
        <begin position="12"/>
        <end position="35"/>
    </location>
</feature>
<accession>A0A1G9T781</accession>
<feature type="transmembrane region" description="Helical" evidence="2">
    <location>
        <begin position="98"/>
        <end position="122"/>
    </location>
</feature>
<keyword evidence="2" id="KW-1133">Transmembrane helix</keyword>
<evidence type="ECO:0000256" key="1">
    <source>
        <dbReference type="SAM" id="MobiDB-lite"/>
    </source>
</evidence>
<keyword evidence="2" id="KW-0812">Transmembrane</keyword>
<dbReference type="RefSeq" id="WP_074520540.1">
    <property type="nucleotide sequence ID" value="NZ_FNHZ01000001.1"/>
</dbReference>
<dbReference type="Proteomes" id="UP000187651">
    <property type="component" value="Unassembled WGS sequence"/>
</dbReference>
<dbReference type="AlphaFoldDB" id="A0A1G9T781"/>
<dbReference type="EMBL" id="FNHZ01000001">
    <property type="protein sequence ID" value="SDM43506.1"/>
    <property type="molecule type" value="Genomic_DNA"/>
</dbReference>
<evidence type="ECO:0000313" key="4">
    <source>
        <dbReference type="Proteomes" id="UP000187651"/>
    </source>
</evidence>
<organism evidence="3 4">
    <name type="scientific">Lachnospira pectinoschiza</name>
    <dbReference type="NCBI Taxonomy" id="28052"/>
    <lineage>
        <taxon>Bacteria</taxon>
        <taxon>Bacillati</taxon>
        <taxon>Bacillota</taxon>
        <taxon>Clostridia</taxon>
        <taxon>Lachnospirales</taxon>
        <taxon>Lachnospiraceae</taxon>
        <taxon>Lachnospira</taxon>
    </lineage>
</organism>
<name>A0A1G9T781_9FIRM</name>
<proteinExistence type="predicted"/>